<gene>
    <name evidence="1" type="ORF">H6G83_26910</name>
</gene>
<comment type="caution">
    <text evidence="1">The sequence shown here is derived from an EMBL/GenBank/DDBJ whole genome shotgun (WGS) entry which is preliminary data.</text>
</comment>
<evidence type="ECO:0008006" key="3">
    <source>
        <dbReference type="Google" id="ProtNLM"/>
    </source>
</evidence>
<dbReference type="Gene3D" id="3.40.1350.10">
    <property type="match status" value="1"/>
</dbReference>
<name>A0ABR8DC23_9NOST</name>
<organism evidence="1 2">
    <name type="scientific">Anabaena azotica FACHB-119</name>
    <dbReference type="NCBI Taxonomy" id="947527"/>
    <lineage>
        <taxon>Bacteria</taxon>
        <taxon>Bacillati</taxon>
        <taxon>Cyanobacteriota</taxon>
        <taxon>Cyanophyceae</taxon>
        <taxon>Nostocales</taxon>
        <taxon>Nostocaceae</taxon>
        <taxon>Anabaena</taxon>
        <taxon>Anabaena azotica</taxon>
    </lineage>
</organism>
<accession>A0ABR8DC23</accession>
<keyword evidence="2" id="KW-1185">Reference proteome</keyword>
<protein>
    <recommendedName>
        <fullName evidence="3">XisH</fullName>
    </recommendedName>
</protein>
<reference evidence="1 2" key="1">
    <citation type="journal article" date="2020" name="ISME J.">
        <title>Comparative genomics reveals insights into cyanobacterial evolution and habitat adaptation.</title>
        <authorList>
            <person name="Chen M.Y."/>
            <person name="Teng W.K."/>
            <person name="Zhao L."/>
            <person name="Hu C.X."/>
            <person name="Zhou Y.K."/>
            <person name="Han B.P."/>
            <person name="Song L.R."/>
            <person name="Shu W.S."/>
        </authorList>
    </citation>
    <scope>NUCLEOTIDE SEQUENCE [LARGE SCALE GENOMIC DNA]</scope>
    <source>
        <strain evidence="1 2">FACHB-119</strain>
    </source>
</reference>
<proteinExistence type="predicted"/>
<dbReference type="Pfam" id="PF08814">
    <property type="entry name" value="XisH"/>
    <property type="match status" value="1"/>
</dbReference>
<evidence type="ECO:0000313" key="2">
    <source>
        <dbReference type="Proteomes" id="UP000661112"/>
    </source>
</evidence>
<dbReference type="InterPro" id="IPR011856">
    <property type="entry name" value="tRNA_endonuc-like_dom_sf"/>
</dbReference>
<dbReference type="InterPro" id="IPR014919">
    <property type="entry name" value="XisH"/>
</dbReference>
<evidence type="ECO:0000313" key="1">
    <source>
        <dbReference type="EMBL" id="MBD2504199.1"/>
    </source>
</evidence>
<dbReference type="Proteomes" id="UP000661112">
    <property type="component" value="Unassembled WGS sequence"/>
</dbReference>
<dbReference type="EMBL" id="JACJSG010000046">
    <property type="protein sequence ID" value="MBD2504199.1"/>
    <property type="molecule type" value="Genomic_DNA"/>
</dbReference>
<dbReference type="RefSeq" id="WP_190477780.1">
    <property type="nucleotide sequence ID" value="NZ_JACJSG010000046.1"/>
</dbReference>
<sequence>MFHNIVKTALEKDKWTITNGHLFI</sequence>